<dbReference type="Gene3D" id="3.30.110.120">
    <property type="match status" value="1"/>
</dbReference>
<dbReference type="Pfam" id="PF17788">
    <property type="entry name" value="HypF_C"/>
    <property type="match status" value="1"/>
</dbReference>
<accession>A0A6M8HYX7</accession>
<dbReference type="Pfam" id="PF01300">
    <property type="entry name" value="Sua5_yciO_yrdC"/>
    <property type="match status" value="1"/>
</dbReference>
<dbReference type="InterPro" id="IPR001792">
    <property type="entry name" value="Acylphosphatase-like_dom"/>
</dbReference>
<dbReference type="PIRSF" id="PIRSF006256">
    <property type="entry name" value="CMPcnvr_hdrg_mat"/>
    <property type="match status" value="1"/>
</dbReference>
<name>A0A6M8HYX7_9PROT</name>
<feature type="domain" description="Acylphosphatase-like" evidence="10">
    <location>
        <begin position="1"/>
        <end position="84"/>
    </location>
</feature>
<organism evidence="12 13">
    <name type="scientific">Lichenicola cladoniae</name>
    <dbReference type="NCBI Taxonomy" id="1484109"/>
    <lineage>
        <taxon>Bacteria</taxon>
        <taxon>Pseudomonadati</taxon>
        <taxon>Pseudomonadota</taxon>
        <taxon>Alphaproteobacteria</taxon>
        <taxon>Acetobacterales</taxon>
        <taxon>Acetobacteraceae</taxon>
        <taxon>Lichenicola</taxon>
    </lineage>
</organism>
<dbReference type="PANTHER" id="PTHR42959:SF1">
    <property type="entry name" value="CARBAMOYLTRANSFERASE HYPF"/>
    <property type="match status" value="1"/>
</dbReference>
<dbReference type="Gene3D" id="3.30.420.360">
    <property type="match status" value="1"/>
</dbReference>
<dbReference type="PANTHER" id="PTHR42959">
    <property type="entry name" value="CARBAMOYLTRANSFERASE"/>
    <property type="match status" value="1"/>
</dbReference>
<reference evidence="12 13" key="1">
    <citation type="journal article" date="2014" name="World J. Microbiol. Biotechnol.">
        <title>Biodiversity and physiological characteristics of Antarctic and Arctic lichens-associated bacteria.</title>
        <authorList>
            <person name="Lee Y.M."/>
            <person name="Kim E.H."/>
            <person name="Lee H.K."/>
            <person name="Hong S.G."/>
        </authorList>
    </citation>
    <scope>NUCLEOTIDE SEQUENCE [LARGE SCALE GENOMIC DNA]</scope>
    <source>
        <strain evidence="12 13">PAMC 26569</strain>
        <plasmid evidence="12">unnamed2</plasmid>
    </source>
</reference>
<keyword evidence="6" id="KW-0862">Zinc</keyword>
<keyword evidence="12" id="KW-0808">Transferase</keyword>
<comment type="catalytic activity">
    <reaction evidence="7 8">
        <text>C-terminal L-cysteinyl-[HypE protein] + carbamoyl phosphate + ATP + H2O = C-terminal S-carboxamide-L-cysteinyl-[HypE protein] + AMP + phosphate + diphosphate + H(+)</text>
        <dbReference type="Rhea" id="RHEA:55636"/>
        <dbReference type="Rhea" id="RHEA-COMP:14247"/>
        <dbReference type="Rhea" id="RHEA-COMP:14392"/>
        <dbReference type="ChEBI" id="CHEBI:15377"/>
        <dbReference type="ChEBI" id="CHEBI:15378"/>
        <dbReference type="ChEBI" id="CHEBI:30616"/>
        <dbReference type="ChEBI" id="CHEBI:33019"/>
        <dbReference type="ChEBI" id="CHEBI:43474"/>
        <dbReference type="ChEBI" id="CHEBI:58228"/>
        <dbReference type="ChEBI" id="CHEBI:76913"/>
        <dbReference type="ChEBI" id="CHEBI:139126"/>
        <dbReference type="ChEBI" id="CHEBI:456215"/>
    </reaction>
</comment>
<dbReference type="NCBIfam" id="TIGR00143">
    <property type="entry name" value="hypF"/>
    <property type="match status" value="1"/>
</dbReference>
<dbReference type="EC" id="6.2.-.-" evidence="8"/>
<dbReference type="GO" id="GO:0051604">
    <property type="term" value="P:protein maturation"/>
    <property type="evidence" value="ECO:0007669"/>
    <property type="project" value="TreeGrafter"/>
</dbReference>
<evidence type="ECO:0000256" key="9">
    <source>
        <dbReference type="PROSITE-ProRule" id="PRU00520"/>
    </source>
</evidence>
<protein>
    <recommendedName>
        <fullName evidence="8">Carbamoyltransferase HypF</fullName>
        <ecNumber evidence="8">6.2.-.-</ecNumber>
    </recommendedName>
</protein>
<comment type="pathway">
    <text evidence="1 8">Protein modification; [NiFe] hydrogenase maturation.</text>
</comment>
<dbReference type="Gene3D" id="3.90.870.50">
    <property type="match status" value="1"/>
</dbReference>
<feature type="active site" evidence="9">
    <location>
        <position position="15"/>
    </location>
</feature>
<dbReference type="InterPro" id="IPR051060">
    <property type="entry name" value="Carbamoyltrans_HypF-like"/>
</dbReference>
<dbReference type="GO" id="GO:0008270">
    <property type="term" value="F:zinc ion binding"/>
    <property type="evidence" value="ECO:0007669"/>
    <property type="project" value="UniProtKB-KW"/>
</dbReference>
<evidence type="ECO:0000313" key="13">
    <source>
        <dbReference type="Proteomes" id="UP000500767"/>
    </source>
</evidence>
<keyword evidence="13" id="KW-1185">Reference proteome</keyword>
<evidence type="ECO:0000259" key="11">
    <source>
        <dbReference type="PROSITE" id="PS51163"/>
    </source>
</evidence>
<keyword evidence="12" id="KW-0614">Plasmid</keyword>
<keyword evidence="5" id="KW-0863">Zinc-finger</keyword>
<dbReference type="InterPro" id="IPR004421">
    <property type="entry name" value="Carbamoyltransferase_HypF"/>
</dbReference>
<dbReference type="UniPathway" id="UPA00335"/>
<dbReference type="InterPro" id="IPR006070">
    <property type="entry name" value="Sua5-like_dom"/>
</dbReference>
<evidence type="ECO:0000313" key="12">
    <source>
        <dbReference type="EMBL" id="QKE93602.1"/>
    </source>
</evidence>
<dbReference type="Proteomes" id="UP000500767">
    <property type="component" value="Plasmid unnamed2"/>
</dbReference>
<evidence type="ECO:0000256" key="2">
    <source>
        <dbReference type="ARBA" id="ARBA00008097"/>
    </source>
</evidence>
<dbReference type="InterPro" id="IPR017968">
    <property type="entry name" value="Acylphosphatase_CS"/>
</dbReference>
<sequence>MRIRVRGAVQGVGFRPFVHGLATRYGLSGFVLNDRDGVLAEIEGLGLEAFLTALRRERPPMAFIDALETERMPGQGGTGFTIRDSIGAGAAGTRVVPDAATCCDCLDDLFDPASRFHLYPFVTCTQCGPRLTITRRLPYDRANTSMSGFVVCHDCAADYADPSNRRFHAEAIACASCGPRLSHPIAAIAAALAEGQIVAIKGIGGFQLFCDATNEVAVKALRVVKQRPAKPFAVMIANEASVDRIGLVTALDRDLLRRTARPIVLLRSRNEPVPDGLAPSVAPGLDRVGVMLPSMPVHHLLFHALAGRPEGTAWHDRPQPTVLVVTSANLHGEPLMIDNADALQGLASIAYMIVTHDRPILCRADDSVMAVIDGAPAIMRRSRGIVPELINLGEDGPSVLATGAHLKATLCVTRGREAFLSQHIGDLDTAGTVRFYQETARTMLSMLDVVPELVACDMHPDYRSSIFAVETGLPVLRVQHHAAHLAAVAAEHHLRGPLIGVALDGTGLGDSGNGAGGNAWGGELMLLDGAAHRRIGHLHPLPLPSGDRAAREPWRMGVAALVALDRGAEASRRFSRIALAGPLAALLAAEAGPTTSSMGRLFDAAAALLGLRPYQGYEGHAAMEFEALVHSLRCLPGGYRIIDRVLDFRPLLSSLLEPRLQPREGAELFHGTLITGLVDWIARAATELGRTDIVLGGGCMTNCIVAEGLAAGLRSRGLVAWLPRAVPANDGGLSLGQAAIARAYLMNGGTSFQSSKG</sequence>
<dbReference type="Pfam" id="PF22521">
    <property type="entry name" value="HypF_C_2"/>
    <property type="match status" value="1"/>
</dbReference>
<dbReference type="PROSITE" id="PS51160">
    <property type="entry name" value="ACYLPHOSPHATASE_3"/>
    <property type="match status" value="1"/>
</dbReference>
<dbReference type="Pfam" id="PF07503">
    <property type="entry name" value="zf-HYPF"/>
    <property type="match status" value="2"/>
</dbReference>
<evidence type="ECO:0000256" key="3">
    <source>
        <dbReference type="ARBA" id="ARBA00022598"/>
    </source>
</evidence>
<dbReference type="InterPro" id="IPR017945">
    <property type="entry name" value="DHBP_synth_RibB-like_a/b_dom"/>
</dbReference>
<dbReference type="GO" id="GO:0016743">
    <property type="term" value="F:carboxyl- or carbamoyltransferase activity"/>
    <property type="evidence" value="ECO:0007669"/>
    <property type="project" value="UniProtKB-UniRule"/>
</dbReference>
<evidence type="ECO:0000256" key="4">
    <source>
        <dbReference type="ARBA" id="ARBA00022723"/>
    </source>
</evidence>
<dbReference type="Pfam" id="PF00708">
    <property type="entry name" value="Acylphosphatase"/>
    <property type="match status" value="1"/>
</dbReference>
<geneLocation type="plasmid" evidence="12 13">
    <name>unnamed2</name>
</geneLocation>
<dbReference type="GO" id="GO:0003998">
    <property type="term" value="F:acylphosphatase activity"/>
    <property type="evidence" value="ECO:0007669"/>
    <property type="project" value="UniProtKB-EC"/>
</dbReference>
<keyword evidence="4" id="KW-0479">Metal-binding</keyword>
<dbReference type="GO" id="GO:0016874">
    <property type="term" value="F:ligase activity"/>
    <property type="evidence" value="ECO:0007669"/>
    <property type="project" value="UniProtKB-UniRule"/>
</dbReference>
<keyword evidence="9" id="KW-0378">Hydrolase</keyword>
<dbReference type="InterPro" id="IPR036046">
    <property type="entry name" value="Acylphosphatase-like_dom_sf"/>
</dbReference>
<keyword evidence="3" id="KW-0436">Ligase</keyword>
<gene>
    <name evidence="12" type="primary">hypF</name>
    <name evidence="12" type="ORF">HN018_25850</name>
</gene>
<dbReference type="Gene3D" id="3.30.420.40">
    <property type="match status" value="1"/>
</dbReference>
<evidence type="ECO:0000256" key="1">
    <source>
        <dbReference type="ARBA" id="ARBA00004711"/>
    </source>
</evidence>
<feature type="domain" description="YrdC-like" evidence="11">
    <location>
        <begin position="182"/>
        <end position="384"/>
    </location>
</feature>
<dbReference type="PROSITE" id="PS00150">
    <property type="entry name" value="ACYLPHOSPHATASE_1"/>
    <property type="match status" value="1"/>
</dbReference>
<comment type="function">
    <text evidence="8">Involved in the maturation of [NiFe] hydrogenases. Along with HypE, it catalyzes the synthesis of the CN ligands of the active site iron of [NiFe]-hydrogenases. HypF functions as a carbamoyl transferase using carbamoylphosphate as a substrate and transferring the carboxamido moiety in an ATP-dependent reaction to the thiolate of the C-terminal cysteine of HypE yielding a protein-S-carboxamide.</text>
</comment>
<evidence type="ECO:0000256" key="5">
    <source>
        <dbReference type="ARBA" id="ARBA00022771"/>
    </source>
</evidence>
<comment type="similarity">
    <text evidence="2 8">Belongs to the carbamoyltransferase HypF family.</text>
</comment>
<dbReference type="InterPro" id="IPR011125">
    <property type="entry name" value="Znf_HypF"/>
</dbReference>
<dbReference type="AlphaFoldDB" id="A0A6M8HYX7"/>
<dbReference type="InterPro" id="IPR055128">
    <property type="entry name" value="HypF_C_2"/>
</dbReference>
<feature type="active site" evidence="9">
    <location>
        <position position="33"/>
    </location>
</feature>
<dbReference type="PROSITE" id="PS51163">
    <property type="entry name" value="YRDC"/>
    <property type="match status" value="1"/>
</dbReference>
<dbReference type="SUPFAM" id="SSF54975">
    <property type="entry name" value="Acylphosphatase/BLUF domain-like"/>
    <property type="match status" value="1"/>
</dbReference>
<dbReference type="SUPFAM" id="SSF55821">
    <property type="entry name" value="YrdC/RibB"/>
    <property type="match status" value="1"/>
</dbReference>
<dbReference type="KEGG" id="lck:HN018_25850"/>
<dbReference type="GO" id="GO:0003725">
    <property type="term" value="F:double-stranded RNA binding"/>
    <property type="evidence" value="ECO:0007669"/>
    <property type="project" value="InterPro"/>
</dbReference>
<comment type="catalytic activity">
    <reaction evidence="9">
        <text>an acyl phosphate + H2O = a carboxylate + phosphate + H(+)</text>
        <dbReference type="Rhea" id="RHEA:14965"/>
        <dbReference type="ChEBI" id="CHEBI:15377"/>
        <dbReference type="ChEBI" id="CHEBI:15378"/>
        <dbReference type="ChEBI" id="CHEBI:29067"/>
        <dbReference type="ChEBI" id="CHEBI:43474"/>
        <dbReference type="ChEBI" id="CHEBI:59918"/>
        <dbReference type="EC" id="3.6.1.7"/>
    </reaction>
</comment>
<proteinExistence type="inferred from homology"/>
<evidence type="ECO:0000256" key="6">
    <source>
        <dbReference type="ARBA" id="ARBA00022833"/>
    </source>
</evidence>
<dbReference type="EMBL" id="CP053710">
    <property type="protein sequence ID" value="QKE93602.1"/>
    <property type="molecule type" value="Genomic_DNA"/>
</dbReference>
<evidence type="ECO:0000259" key="10">
    <source>
        <dbReference type="PROSITE" id="PS51160"/>
    </source>
</evidence>
<evidence type="ECO:0000256" key="8">
    <source>
        <dbReference type="PIRNR" id="PIRNR006256"/>
    </source>
</evidence>
<evidence type="ECO:0000256" key="7">
    <source>
        <dbReference type="ARBA" id="ARBA00048220"/>
    </source>
</evidence>
<dbReference type="InterPro" id="IPR041440">
    <property type="entry name" value="HypF_C"/>
</dbReference>